<organism evidence="6 7">
    <name type="scientific">Acetomicrobium hydrogeniformans ATCC BAA-1850</name>
    <dbReference type="NCBI Taxonomy" id="592015"/>
    <lineage>
        <taxon>Bacteria</taxon>
        <taxon>Thermotogati</taxon>
        <taxon>Synergistota</taxon>
        <taxon>Synergistia</taxon>
        <taxon>Synergistales</taxon>
        <taxon>Acetomicrobiaceae</taxon>
        <taxon>Acetomicrobium</taxon>
    </lineage>
</organism>
<comment type="similarity">
    <text evidence="2">Belongs to the band 7/mec-2 family.</text>
</comment>
<dbReference type="Gene3D" id="3.30.479.30">
    <property type="entry name" value="Band 7 domain"/>
    <property type="match status" value="1"/>
</dbReference>
<dbReference type="PANTHER" id="PTHR10264">
    <property type="entry name" value="BAND 7 PROTEIN-RELATED"/>
    <property type="match status" value="1"/>
</dbReference>
<dbReference type="eggNOG" id="COG0330">
    <property type="taxonomic scope" value="Bacteria"/>
</dbReference>
<comment type="caution">
    <text evidence="6">The sequence shown here is derived from an EMBL/GenBank/DDBJ whole genome shotgun (WGS) entry which is preliminary data.</text>
</comment>
<dbReference type="InterPro" id="IPR043202">
    <property type="entry name" value="Band-7_stomatin-like"/>
</dbReference>
<keyword evidence="4" id="KW-1133">Transmembrane helix</keyword>
<dbReference type="CDD" id="cd08826">
    <property type="entry name" value="SPFH_eoslipins_u1"/>
    <property type="match status" value="1"/>
</dbReference>
<evidence type="ECO:0000256" key="4">
    <source>
        <dbReference type="SAM" id="Phobius"/>
    </source>
</evidence>
<comment type="subcellular location">
    <subcellularLocation>
        <location evidence="1">Membrane</location>
    </subcellularLocation>
</comment>
<sequence length="269" mass="30208">MRGGISMLNALLEGVFSLGAYLGAIIIVVLILASAIKIIPEYQRGIVFRLGRVMDPKGPGIIVIIPIVDRLVRVDLRVFTLDVPVQEVLTKDNVPIKVNAVVYFRVIDPIKSVVAVENHIMATSLLSQTTLRSVVGRSELDEVLSERERINVELQQIIDERTDPWGIKVSAVEVKELELPENMKRALARQAEAERERRAKIINAEGEYQAAERLSEAARLMEVSPITLQLRYLQTLKEMSSERNATIIVPFPVEFLKAFMAVAKRDEEQ</sequence>
<dbReference type="FunFam" id="3.30.479.30:FF:000004">
    <property type="entry name" value="Putative membrane protease family, stomatin"/>
    <property type="match status" value="1"/>
</dbReference>
<proteinExistence type="inferred from homology"/>
<dbReference type="PRINTS" id="PR00721">
    <property type="entry name" value="STOMATIN"/>
</dbReference>
<feature type="domain" description="Band 7" evidence="5">
    <location>
        <begin position="34"/>
        <end position="191"/>
    </location>
</feature>
<dbReference type="InterPro" id="IPR036013">
    <property type="entry name" value="Band_7/SPFH_dom_sf"/>
</dbReference>
<evidence type="ECO:0000256" key="1">
    <source>
        <dbReference type="ARBA" id="ARBA00004370"/>
    </source>
</evidence>
<evidence type="ECO:0000313" key="7">
    <source>
        <dbReference type="Proteomes" id="UP000005273"/>
    </source>
</evidence>
<name>A0A0T5XDX8_9BACT</name>
<reference evidence="7" key="1">
    <citation type="submission" date="2012-09" db="EMBL/GenBank/DDBJ databases">
        <authorList>
            <person name="Weinstock G."/>
            <person name="Sodergren E."/>
            <person name="Clifton S."/>
            <person name="Fulton L."/>
            <person name="Fulton B."/>
            <person name="Courtney L."/>
            <person name="Fronick C."/>
            <person name="Harrison M."/>
            <person name="Strong C."/>
            <person name="Farmer C."/>
            <person name="Delehaunty K."/>
            <person name="Markovic C."/>
            <person name="Hall O."/>
            <person name="Minx P."/>
            <person name="Tomlinson C."/>
            <person name="Mitreva M."/>
            <person name="Nelson J."/>
            <person name="Hou S."/>
            <person name="Wollam A."/>
            <person name="Pepin K.H."/>
            <person name="Johnson M."/>
            <person name="Bhonagiri V."/>
            <person name="Nash W.E."/>
            <person name="Suruliraj S."/>
            <person name="Warren W."/>
            <person name="Chinwalla A."/>
            <person name="Mardis E.R."/>
            <person name="Wilson R.K."/>
        </authorList>
    </citation>
    <scope>NUCLEOTIDE SEQUENCE [LARGE SCALE GENOMIC DNA]</scope>
    <source>
        <strain evidence="7">OS1</strain>
    </source>
</reference>
<dbReference type="AlphaFoldDB" id="A0A0T5XDX8"/>
<protein>
    <submittedName>
        <fullName evidence="6">SPFH/Band 7/PHB domain protein</fullName>
    </submittedName>
</protein>
<dbReference type="Pfam" id="PF01145">
    <property type="entry name" value="Band_7"/>
    <property type="match status" value="1"/>
</dbReference>
<keyword evidence="7" id="KW-1185">Reference proteome</keyword>
<dbReference type="GO" id="GO:0005886">
    <property type="term" value="C:plasma membrane"/>
    <property type="evidence" value="ECO:0007669"/>
    <property type="project" value="InterPro"/>
</dbReference>
<evidence type="ECO:0000256" key="3">
    <source>
        <dbReference type="ARBA" id="ARBA00023136"/>
    </source>
</evidence>
<dbReference type="Gene3D" id="6.10.250.2090">
    <property type="match status" value="1"/>
</dbReference>
<dbReference type="SUPFAM" id="SSF117892">
    <property type="entry name" value="Band 7/SPFH domain"/>
    <property type="match status" value="1"/>
</dbReference>
<dbReference type="GO" id="GO:0098552">
    <property type="term" value="C:side of membrane"/>
    <property type="evidence" value="ECO:0007669"/>
    <property type="project" value="UniProtKB-ARBA"/>
</dbReference>
<dbReference type="Proteomes" id="UP000005273">
    <property type="component" value="Unassembled WGS sequence"/>
</dbReference>
<dbReference type="InterPro" id="IPR001972">
    <property type="entry name" value="Stomatin_HflK_fam"/>
</dbReference>
<dbReference type="SMART" id="SM00244">
    <property type="entry name" value="PHB"/>
    <property type="match status" value="1"/>
</dbReference>
<dbReference type="EMBL" id="ACJX03000001">
    <property type="protein sequence ID" value="KRT35925.1"/>
    <property type="molecule type" value="Genomic_DNA"/>
</dbReference>
<dbReference type="InterPro" id="IPR018080">
    <property type="entry name" value="Band_7/stomatin-like_CS"/>
</dbReference>
<keyword evidence="4" id="KW-0812">Transmembrane</keyword>
<dbReference type="STRING" id="592015.HMPREF1705_03185"/>
<evidence type="ECO:0000256" key="2">
    <source>
        <dbReference type="ARBA" id="ARBA00008164"/>
    </source>
</evidence>
<feature type="transmembrane region" description="Helical" evidence="4">
    <location>
        <begin position="20"/>
        <end position="39"/>
    </location>
</feature>
<dbReference type="InterPro" id="IPR001107">
    <property type="entry name" value="Band_7"/>
</dbReference>
<accession>A0A0T5XDX8</accession>
<gene>
    <name evidence="6" type="ORF">HMPREF1705_03185</name>
</gene>
<dbReference type="PROSITE" id="PS01270">
    <property type="entry name" value="BAND_7"/>
    <property type="match status" value="1"/>
</dbReference>
<dbReference type="PANTHER" id="PTHR10264:SF19">
    <property type="entry name" value="AT06885P-RELATED"/>
    <property type="match status" value="1"/>
</dbReference>
<keyword evidence="3 4" id="KW-0472">Membrane</keyword>
<evidence type="ECO:0000259" key="5">
    <source>
        <dbReference type="SMART" id="SM00244"/>
    </source>
</evidence>
<evidence type="ECO:0000313" key="6">
    <source>
        <dbReference type="EMBL" id="KRT35925.1"/>
    </source>
</evidence>